<dbReference type="Proteomes" id="UP000095751">
    <property type="component" value="Unassembled WGS sequence"/>
</dbReference>
<organism evidence="2 3">
    <name type="scientific">Fragilariopsis cylindrus CCMP1102</name>
    <dbReference type="NCBI Taxonomy" id="635003"/>
    <lineage>
        <taxon>Eukaryota</taxon>
        <taxon>Sar</taxon>
        <taxon>Stramenopiles</taxon>
        <taxon>Ochrophyta</taxon>
        <taxon>Bacillariophyta</taxon>
        <taxon>Bacillariophyceae</taxon>
        <taxon>Bacillariophycidae</taxon>
        <taxon>Bacillariales</taxon>
        <taxon>Bacillariaceae</taxon>
        <taxon>Fragilariopsis</taxon>
    </lineage>
</organism>
<keyword evidence="3" id="KW-1185">Reference proteome</keyword>
<dbReference type="InParanoid" id="A0A1E7F3W4"/>
<name>A0A1E7F3W4_9STRA</name>
<feature type="compositionally biased region" description="Low complexity" evidence="1">
    <location>
        <begin position="45"/>
        <end position="55"/>
    </location>
</feature>
<evidence type="ECO:0000313" key="2">
    <source>
        <dbReference type="EMBL" id="OEU12695.1"/>
    </source>
</evidence>
<sequence>MDDKDEKGGKLNDDKKSTTGLNSKIPLIEENYSASAKMISKGEPSSSNQSQAKSSLNIKKRTTGSIKKVVASRRTLQVNAKTVPKGKPSSSNQSQAKSSLNIKKRTTGSINKVVASRRTLQVKEGSSSSSSRKSTTIGRRTIQSTKERRALPKQQPKQLVSRDDAWYRKNGRTNSTSGDESFSFMRSTECFSNYTSQTENLLKLKAEEKKRCAKKIIV</sequence>
<dbReference type="KEGG" id="fcy:FRACYDRAFT_270436"/>
<evidence type="ECO:0000256" key="1">
    <source>
        <dbReference type="SAM" id="MobiDB-lite"/>
    </source>
</evidence>
<protein>
    <submittedName>
        <fullName evidence="2">Uncharacterized protein</fullName>
    </submittedName>
</protein>
<evidence type="ECO:0000313" key="3">
    <source>
        <dbReference type="Proteomes" id="UP000095751"/>
    </source>
</evidence>
<dbReference type="AlphaFoldDB" id="A0A1E7F3W4"/>
<accession>A0A1E7F3W4</accession>
<gene>
    <name evidence="2" type="ORF">FRACYDRAFT_270436</name>
</gene>
<dbReference type="EMBL" id="KV784364">
    <property type="protein sequence ID" value="OEU12695.1"/>
    <property type="molecule type" value="Genomic_DNA"/>
</dbReference>
<reference evidence="2 3" key="1">
    <citation type="submission" date="2016-09" db="EMBL/GenBank/DDBJ databases">
        <title>Extensive genetic diversity and differential bi-allelic expression allows diatom success in the polar Southern Ocean.</title>
        <authorList>
            <consortium name="DOE Joint Genome Institute"/>
            <person name="Mock T."/>
            <person name="Otillar R.P."/>
            <person name="Strauss J."/>
            <person name="Dupont C."/>
            <person name="Frickenhaus S."/>
            <person name="Maumus F."/>
            <person name="Mcmullan M."/>
            <person name="Sanges R."/>
            <person name="Schmutz J."/>
            <person name="Toseland A."/>
            <person name="Valas R."/>
            <person name="Veluchamy A."/>
            <person name="Ward B.J."/>
            <person name="Allen A."/>
            <person name="Barry K."/>
            <person name="Falciatore A."/>
            <person name="Ferrante M."/>
            <person name="Fortunato A.E."/>
            <person name="Gloeckner G."/>
            <person name="Gruber A."/>
            <person name="Hipkin R."/>
            <person name="Janech M."/>
            <person name="Kroth P."/>
            <person name="Leese F."/>
            <person name="Lindquist E."/>
            <person name="Lyon B.R."/>
            <person name="Martin J."/>
            <person name="Mayer C."/>
            <person name="Parker M."/>
            <person name="Quesneville H."/>
            <person name="Raymond J."/>
            <person name="Uhlig C."/>
            <person name="Valentin K.U."/>
            <person name="Worden A.Z."/>
            <person name="Armbrust E.V."/>
            <person name="Bowler C."/>
            <person name="Green B."/>
            <person name="Moulton V."/>
            <person name="Van Oosterhout C."/>
            <person name="Grigoriev I."/>
        </authorList>
    </citation>
    <scope>NUCLEOTIDE SEQUENCE [LARGE SCALE GENOMIC DNA]</scope>
    <source>
        <strain evidence="2 3">CCMP1102</strain>
    </source>
</reference>
<proteinExistence type="predicted"/>
<feature type="compositionally biased region" description="Low complexity" evidence="1">
    <location>
        <begin position="89"/>
        <end position="99"/>
    </location>
</feature>
<feature type="compositionally biased region" description="Basic and acidic residues" evidence="1">
    <location>
        <begin position="1"/>
        <end position="17"/>
    </location>
</feature>
<feature type="region of interest" description="Disordered" evidence="1">
    <location>
        <begin position="1"/>
        <end position="180"/>
    </location>
</feature>
<feature type="compositionally biased region" description="Low complexity" evidence="1">
    <location>
        <begin position="125"/>
        <end position="142"/>
    </location>
</feature>